<dbReference type="GO" id="GO:0035091">
    <property type="term" value="F:phosphatidylinositol binding"/>
    <property type="evidence" value="ECO:0007669"/>
    <property type="project" value="EnsemblFungi"/>
</dbReference>
<feature type="signal peptide" evidence="8">
    <location>
        <begin position="1"/>
        <end position="15"/>
    </location>
</feature>
<dbReference type="PANTHER" id="PTHR11306">
    <property type="entry name" value="NIEMANN PICK TYPE C2 PROTEIN NPC2-RELATED"/>
    <property type="match status" value="1"/>
</dbReference>
<dbReference type="GO" id="GO:0031210">
    <property type="term" value="F:phosphatidylcholine binding"/>
    <property type="evidence" value="ECO:0007669"/>
    <property type="project" value="EnsemblFungi"/>
</dbReference>
<comment type="similarity">
    <text evidence="2">Belongs to the NPC2 family.</text>
</comment>
<dbReference type="SUPFAM" id="SSF81296">
    <property type="entry name" value="E set domains"/>
    <property type="match status" value="1"/>
</dbReference>
<dbReference type="PANTHER" id="PTHR11306:SF0">
    <property type="entry name" value="PHOSPHATIDYLGLYCEROL_PHOSPHATIDYLINOSITOL TRANSFER PROTEIN"/>
    <property type="match status" value="1"/>
</dbReference>
<dbReference type="InterPro" id="IPR033917">
    <property type="entry name" value="ML_PG-PI_TP"/>
</dbReference>
<keyword evidence="6 8" id="KW-0732">Signal</keyword>
<dbReference type="GO" id="GO:0000328">
    <property type="term" value="C:fungal-type vacuole lumen"/>
    <property type="evidence" value="ECO:0007669"/>
    <property type="project" value="EnsemblFungi"/>
</dbReference>
<name>A0A261XYW9_9FUNG</name>
<dbReference type="InterPro" id="IPR003172">
    <property type="entry name" value="ML_dom"/>
</dbReference>
<sequence>MRLWVVLALVAYASALPVQDFFGGTIQSESITICGTEDDLLSIEHINLYPDPPVKGETLSVDFKGYLKETVEEGAYVDVLVKYGVVKILQKRFDLCEQAGQVNKSCPVEKGDFTIDKDVDLPKEIPPGRYTVNARVMTKDNEQITCINGLVNFPR</sequence>
<evidence type="ECO:0000256" key="7">
    <source>
        <dbReference type="ARBA" id="ARBA00023055"/>
    </source>
</evidence>
<proteinExistence type="inferred from homology"/>
<evidence type="ECO:0000256" key="1">
    <source>
        <dbReference type="ARBA" id="ARBA00002053"/>
    </source>
</evidence>
<evidence type="ECO:0000256" key="5">
    <source>
        <dbReference type="ARBA" id="ARBA00022448"/>
    </source>
</evidence>
<protein>
    <recommendedName>
        <fullName evidence="4">Phosphatidylglycerol/phosphatidylinositol transfer protein</fullName>
    </recommendedName>
</protein>
<evidence type="ECO:0000256" key="8">
    <source>
        <dbReference type="SAM" id="SignalP"/>
    </source>
</evidence>
<evidence type="ECO:0000256" key="2">
    <source>
        <dbReference type="ARBA" id="ARBA00006370"/>
    </source>
</evidence>
<dbReference type="CDD" id="cd00917">
    <property type="entry name" value="PG-PI_TP"/>
    <property type="match status" value="1"/>
</dbReference>
<comment type="subunit">
    <text evidence="3">Monomer.</text>
</comment>
<comment type="function">
    <text evidence="1">Catalyzes the intermembrane transfer of phosphatidylglycerol and phosphatidylinositol.</text>
</comment>
<dbReference type="InterPro" id="IPR039670">
    <property type="entry name" value="NPC2-like"/>
</dbReference>
<dbReference type="GO" id="GO:0032934">
    <property type="term" value="F:sterol binding"/>
    <property type="evidence" value="ECO:0007669"/>
    <property type="project" value="EnsemblFungi"/>
</dbReference>
<dbReference type="EMBL" id="MVBO01000079">
    <property type="protein sequence ID" value="OZJ03569.1"/>
    <property type="molecule type" value="Genomic_DNA"/>
</dbReference>
<reference evidence="10 11" key="1">
    <citation type="journal article" date="2017" name="Mycologia">
        <title>Bifiguratus adelaidae, gen. et sp. nov., a new member of Mucoromycotina in endophytic and soil-dwelling habitats.</title>
        <authorList>
            <person name="Torres-Cruz T.J."/>
            <person name="Billingsley Tobias T.L."/>
            <person name="Almatruk M."/>
            <person name="Hesse C."/>
            <person name="Kuske C.R."/>
            <person name="Desiro A."/>
            <person name="Benucci G.M."/>
            <person name="Bonito G."/>
            <person name="Stajich J.E."/>
            <person name="Dunlap C."/>
            <person name="Arnold A.E."/>
            <person name="Porras-Alfaro A."/>
        </authorList>
    </citation>
    <scope>NUCLEOTIDE SEQUENCE [LARGE SCALE GENOMIC DNA]</scope>
    <source>
        <strain evidence="10 11">AZ0501</strain>
    </source>
</reference>
<dbReference type="Gene3D" id="2.60.40.770">
    <property type="match status" value="1"/>
</dbReference>
<dbReference type="GO" id="GO:0001786">
    <property type="term" value="F:phosphatidylserine binding"/>
    <property type="evidence" value="ECO:0007669"/>
    <property type="project" value="EnsemblFungi"/>
</dbReference>
<keyword evidence="7" id="KW-0445">Lipid transport</keyword>
<accession>A0A261XYW9</accession>
<feature type="chain" id="PRO_5013260954" description="Phosphatidylglycerol/phosphatidylinositol transfer protein" evidence="8">
    <location>
        <begin position="16"/>
        <end position="155"/>
    </location>
</feature>
<dbReference type="Pfam" id="PF02221">
    <property type="entry name" value="E1_DerP2_DerF2"/>
    <property type="match status" value="1"/>
</dbReference>
<dbReference type="GO" id="GO:0032366">
    <property type="term" value="P:intracellular sterol transport"/>
    <property type="evidence" value="ECO:0007669"/>
    <property type="project" value="EnsemblFungi"/>
</dbReference>
<evidence type="ECO:0000313" key="10">
    <source>
        <dbReference type="EMBL" id="OZJ03569.1"/>
    </source>
</evidence>
<dbReference type="SMART" id="SM00737">
    <property type="entry name" value="ML"/>
    <property type="match status" value="1"/>
</dbReference>
<keyword evidence="5" id="KW-0813">Transport</keyword>
<dbReference type="Proteomes" id="UP000242875">
    <property type="component" value="Unassembled WGS sequence"/>
</dbReference>
<keyword evidence="11" id="KW-1185">Reference proteome</keyword>
<evidence type="ECO:0000256" key="6">
    <source>
        <dbReference type="ARBA" id="ARBA00022729"/>
    </source>
</evidence>
<dbReference type="InterPro" id="IPR014756">
    <property type="entry name" value="Ig_E-set"/>
</dbReference>
<gene>
    <name evidence="10" type="ORF">BZG36_03092</name>
</gene>
<evidence type="ECO:0000256" key="4">
    <source>
        <dbReference type="ARBA" id="ARBA00016056"/>
    </source>
</evidence>
<evidence type="ECO:0000259" key="9">
    <source>
        <dbReference type="SMART" id="SM00737"/>
    </source>
</evidence>
<evidence type="ECO:0000313" key="11">
    <source>
        <dbReference type="Proteomes" id="UP000242875"/>
    </source>
</evidence>
<evidence type="ECO:0000256" key="3">
    <source>
        <dbReference type="ARBA" id="ARBA00011245"/>
    </source>
</evidence>
<organism evidence="10 11">
    <name type="scientific">Bifiguratus adelaidae</name>
    <dbReference type="NCBI Taxonomy" id="1938954"/>
    <lineage>
        <taxon>Eukaryota</taxon>
        <taxon>Fungi</taxon>
        <taxon>Fungi incertae sedis</taxon>
        <taxon>Mucoromycota</taxon>
        <taxon>Mucoromycotina</taxon>
        <taxon>Endogonomycetes</taxon>
        <taxon>Endogonales</taxon>
        <taxon>Endogonales incertae sedis</taxon>
        <taxon>Bifiguratus</taxon>
    </lineage>
</organism>
<feature type="domain" description="MD-2-related lipid-recognition" evidence="9">
    <location>
        <begin position="31"/>
        <end position="151"/>
    </location>
</feature>
<comment type="caution">
    <text evidence="10">The sequence shown here is derived from an EMBL/GenBank/DDBJ whole genome shotgun (WGS) entry which is preliminary data.</text>
</comment>
<dbReference type="OrthoDB" id="6409159at2759"/>
<dbReference type="AlphaFoldDB" id="A0A261XYW9"/>